<protein>
    <submittedName>
        <fullName evidence="8">4Fe-4S dicluster domain-containing protein</fullName>
    </submittedName>
</protein>
<dbReference type="OrthoDB" id="9813995at2"/>
<accession>A0A1T4KA08</accession>
<dbReference type="Gene3D" id="3.40.50.360">
    <property type="match status" value="1"/>
</dbReference>
<dbReference type="InterPro" id="IPR050157">
    <property type="entry name" value="PSI_iron-sulfur_center"/>
</dbReference>
<dbReference type="InterPro" id="IPR026816">
    <property type="entry name" value="Flavodoxin_dom"/>
</dbReference>
<dbReference type="InterPro" id="IPR029039">
    <property type="entry name" value="Flavoprotein-like_sf"/>
</dbReference>
<dbReference type="PROSITE" id="PS00198">
    <property type="entry name" value="4FE4S_FER_1"/>
    <property type="match status" value="2"/>
</dbReference>
<evidence type="ECO:0000256" key="4">
    <source>
        <dbReference type="ARBA" id="ARBA00022723"/>
    </source>
</evidence>
<dbReference type="SUPFAM" id="SSF54862">
    <property type="entry name" value="4Fe-4S ferredoxins"/>
    <property type="match status" value="1"/>
</dbReference>
<evidence type="ECO:0000256" key="1">
    <source>
        <dbReference type="ARBA" id="ARBA00001966"/>
    </source>
</evidence>
<evidence type="ECO:0000313" key="9">
    <source>
        <dbReference type="Proteomes" id="UP000243297"/>
    </source>
</evidence>
<dbReference type="InterPro" id="IPR017896">
    <property type="entry name" value="4Fe4S_Fe-S-bd"/>
</dbReference>
<name>A0A1T4KA08_9FIRM</name>
<dbReference type="Gene3D" id="3.30.70.20">
    <property type="match status" value="1"/>
</dbReference>
<keyword evidence="5" id="KW-0408">Iron</keyword>
<dbReference type="PANTHER" id="PTHR24960">
    <property type="entry name" value="PHOTOSYSTEM I IRON-SULFUR CENTER-RELATED"/>
    <property type="match status" value="1"/>
</dbReference>
<dbReference type="Proteomes" id="UP000243297">
    <property type="component" value="Unassembled WGS sequence"/>
</dbReference>
<dbReference type="SUPFAM" id="SSF52218">
    <property type="entry name" value="Flavoproteins"/>
    <property type="match status" value="1"/>
</dbReference>
<sequence>MIYYFSGTGNSQLIAQNIAKQCHDQCQSITPYLKQGKHFQLQTQDPLIFVAPTYAWRLPSVVNEWIEKTEFIGAKKVYFVLTCGGSVGNASHYLELLCTKKNWDYQGLASIVMPDNYLVMYPTPDKKTCDELIQKALLQVSPIVKYINEKKPFPSLPITLKEKMYSGIINNAFYKFFVSDKGFNVSSRCISCGKCAQRCPMNNIQLTQGKPIWHNNCTHCMACIAGCPTSAIGYKKIENRNHYFIMNDEDNLKIGD</sequence>
<organism evidence="8 9">
    <name type="scientific">Anaerorhabdus furcosa</name>
    <dbReference type="NCBI Taxonomy" id="118967"/>
    <lineage>
        <taxon>Bacteria</taxon>
        <taxon>Bacillati</taxon>
        <taxon>Bacillota</taxon>
        <taxon>Erysipelotrichia</taxon>
        <taxon>Erysipelotrichales</taxon>
        <taxon>Erysipelotrichaceae</taxon>
        <taxon>Anaerorhabdus</taxon>
    </lineage>
</organism>
<dbReference type="PROSITE" id="PS51379">
    <property type="entry name" value="4FE4S_FER_2"/>
    <property type="match status" value="2"/>
</dbReference>
<feature type="domain" description="4Fe-4S ferredoxin-type" evidence="7">
    <location>
        <begin position="179"/>
        <end position="209"/>
    </location>
</feature>
<dbReference type="AlphaFoldDB" id="A0A1T4KA08"/>
<evidence type="ECO:0000256" key="2">
    <source>
        <dbReference type="ARBA" id="ARBA00003532"/>
    </source>
</evidence>
<dbReference type="Pfam" id="PF13187">
    <property type="entry name" value="Fer4_9"/>
    <property type="match status" value="1"/>
</dbReference>
<dbReference type="NCBIfam" id="NF038196">
    <property type="entry name" value="ferrodoxin_EFR1"/>
    <property type="match status" value="1"/>
</dbReference>
<dbReference type="GO" id="GO:0051539">
    <property type="term" value="F:4 iron, 4 sulfur cluster binding"/>
    <property type="evidence" value="ECO:0007669"/>
    <property type="project" value="UniProtKB-KW"/>
</dbReference>
<keyword evidence="4" id="KW-0479">Metal-binding</keyword>
<gene>
    <name evidence="8" type="ORF">SAMN02745191_0428</name>
</gene>
<evidence type="ECO:0000313" key="8">
    <source>
        <dbReference type="EMBL" id="SJZ39249.1"/>
    </source>
</evidence>
<proteinExistence type="predicted"/>
<dbReference type="PANTHER" id="PTHR24960:SF79">
    <property type="entry name" value="PHOTOSYSTEM I IRON-SULFUR CENTER"/>
    <property type="match status" value="1"/>
</dbReference>
<dbReference type="STRING" id="118967.SAMN02745191_0428"/>
<dbReference type="Pfam" id="PF12724">
    <property type="entry name" value="Flavodoxin_5"/>
    <property type="match status" value="1"/>
</dbReference>
<dbReference type="GO" id="GO:0046872">
    <property type="term" value="F:metal ion binding"/>
    <property type="evidence" value="ECO:0007669"/>
    <property type="project" value="UniProtKB-KW"/>
</dbReference>
<keyword evidence="3" id="KW-0004">4Fe-4S</keyword>
<dbReference type="InterPro" id="IPR047964">
    <property type="entry name" value="EFR1-like"/>
</dbReference>
<dbReference type="InterPro" id="IPR017900">
    <property type="entry name" value="4Fe4S_Fe_S_CS"/>
</dbReference>
<evidence type="ECO:0000256" key="5">
    <source>
        <dbReference type="ARBA" id="ARBA00023004"/>
    </source>
</evidence>
<evidence type="ECO:0000256" key="3">
    <source>
        <dbReference type="ARBA" id="ARBA00022485"/>
    </source>
</evidence>
<keyword evidence="6" id="KW-0411">Iron-sulfur</keyword>
<evidence type="ECO:0000256" key="6">
    <source>
        <dbReference type="ARBA" id="ARBA00023014"/>
    </source>
</evidence>
<reference evidence="9" key="1">
    <citation type="submission" date="2017-02" db="EMBL/GenBank/DDBJ databases">
        <authorList>
            <person name="Varghese N."/>
            <person name="Submissions S."/>
        </authorList>
    </citation>
    <scope>NUCLEOTIDE SEQUENCE [LARGE SCALE GENOMIC DNA]</scope>
    <source>
        <strain evidence="9">ATCC 25662</strain>
    </source>
</reference>
<dbReference type="RefSeq" id="WP_078710867.1">
    <property type="nucleotide sequence ID" value="NZ_FUWY01000001.1"/>
</dbReference>
<comment type="cofactor">
    <cofactor evidence="1">
        <name>[4Fe-4S] cluster</name>
        <dbReference type="ChEBI" id="CHEBI:49883"/>
    </cofactor>
</comment>
<feature type="domain" description="4Fe-4S ferredoxin-type" evidence="7">
    <location>
        <begin position="210"/>
        <end position="237"/>
    </location>
</feature>
<comment type="function">
    <text evidence="2">Ferredoxins are iron-sulfur proteins that transfer electrons in a wide variety of metabolic reactions.</text>
</comment>
<keyword evidence="9" id="KW-1185">Reference proteome</keyword>
<evidence type="ECO:0000259" key="7">
    <source>
        <dbReference type="PROSITE" id="PS51379"/>
    </source>
</evidence>
<dbReference type="EMBL" id="FUWY01000001">
    <property type="protein sequence ID" value="SJZ39249.1"/>
    <property type="molecule type" value="Genomic_DNA"/>
</dbReference>